<dbReference type="Proteomes" id="UP000290288">
    <property type="component" value="Unassembled WGS sequence"/>
</dbReference>
<dbReference type="PANTHER" id="PTHR10039">
    <property type="entry name" value="AMELOGENIN"/>
    <property type="match status" value="1"/>
</dbReference>
<dbReference type="AlphaFoldDB" id="A0A4Q2D6L6"/>
<sequence>MTTAEVLKNLRRGNSVQIIETLLQRFKDEIGPSSQPWSSGLWLMFISEALEIDRIEGLRRLPDSRGASWDSNKACLPTPRIVHRREIKSWIDMSTQRFSAELLLIADGMGSGKTSLAHSICQQAQKDGCLVACFFFSRLRAEESTSRHFFGSLIRGLCRLNRTVRDEIALILQKDDSLAVAPPSRQLQEIILPICRVLPRKVPLFVVIDALDEDPDTELLTILQDGISLLPSNLCLIATTRPEAGIMSRLEGRSHVRRLPFSLVQGKDTLQDIHRHIQERLRNPPFQETIFSNKLVKDFVDRSEGVFLWAEVILAYLEDSLYRDKDLQDIIASPQGAQSHPDAEAKLDDLYGQILMKLRWSDERLARAYKTFMGAIVTSKEPISLKALAALYAHDRIGRRNSEASSLTARQLLP</sequence>
<keyword evidence="4" id="KW-1185">Reference proteome</keyword>
<gene>
    <name evidence="3" type="ORF">EST38_g11342</name>
</gene>
<accession>A0A4Q2D6L6</accession>
<evidence type="ECO:0000259" key="2">
    <source>
        <dbReference type="Pfam" id="PF24883"/>
    </source>
</evidence>
<comment type="caution">
    <text evidence="3">The sequence shown here is derived from an EMBL/GenBank/DDBJ whole genome shotgun (WGS) entry which is preliminary data.</text>
</comment>
<dbReference type="InterPro" id="IPR027417">
    <property type="entry name" value="P-loop_NTPase"/>
</dbReference>
<evidence type="ECO:0000313" key="3">
    <source>
        <dbReference type="EMBL" id="RXW14512.1"/>
    </source>
</evidence>
<dbReference type="PANTHER" id="PTHR10039:SF14">
    <property type="entry name" value="NACHT DOMAIN-CONTAINING PROTEIN"/>
    <property type="match status" value="1"/>
</dbReference>
<evidence type="ECO:0000313" key="4">
    <source>
        <dbReference type="Proteomes" id="UP000290288"/>
    </source>
</evidence>
<name>A0A4Q2D6L6_9AGAR</name>
<evidence type="ECO:0000256" key="1">
    <source>
        <dbReference type="ARBA" id="ARBA00022737"/>
    </source>
</evidence>
<keyword evidence="1" id="KW-0677">Repeat</keyword>
<dbReference type="EMBL" id="SDEE01000691">
    <property type="protein sequence ID" value="RXW14512.1"/>
    <property type="molecule type" value="Genomic_DNA"/>
</dbReference>
<protein>
    <recommendedName>
        <fullName evidence="2">Nephrocystin 3-like N-terminal domain-containing protein</fullName>
    </recommendedName>
</protein>
<reference evidence="3 4" key="1">
    <citation type="submission" date="2019-01" db="EMBL/GenBank/DDBJ databases">
        <title>Draft genome sequence of Psathyrella aberdarensis IHI B618.</title>
        <authorList>
            <person name="Buettner E."/>
            <person name="Kellner H."/>
        </authorList>
    </citation>
    <scope>NUCLEOTIDE SEQUENCE [LARGE SCALE GENOMIC DNA]</scope>
    <source>
        <strain evidence="3 4">IHI B618</strain>
    </source>
</reference>
<dbReference type="InterPro" id="IPR056884">
    <property type="entry name" value="NPHP3-like_N"/>
</dbReference>
<proteinExistence type="predicted"/>
<dbReference type="SUPFAM" id="SSF52540">
    <property type="entry name" value="P-loop containing nucleoside triphosphate hydrolases"/>
    <property type="match status" value="1"/>
</dbReference>
<organism evidence="3 4">
    <name type="scientific">Candolleomyces aberdarensis</name>
    <dbReference type="NCBI Taxonomy" id="2316362"/>
    <lineage>
        <taxon>Eukaryota</taxon>
        <taxon>Fungi</taxon>
        <taxon>Dikarya</taxon>
        <taxon>Basidiomycota</taxon>
        <taxon>Agaricomycotina</taxon>
        <taxon>Agaricomycetes</taxon>
        <taxon>Agaricomycetidae</taxon>
        <taxon>Agaricales</taxon>
        <taxon>Agaricineae</taxon>
        <taxon>Psathyrellaceae</taxon>
        <taxon>Candolleomyces</taxon>
    </lineage>
</organism>
<dbReference type="OrthoDB" id="3038309at2759"/>
<dbReference type="Pfam" id="PF24883">
    <property type="entry name" value="NPHP3_N"/>
    <property type="match status" value="1"/>
</dbReference>
<dbReference type="Gene3D" id="3.40.50.300">
    <property type="entry name" value="P-loop containing nucleotide triphosphate hydrolases"/>
    <property type="match status" value="1"/>
</dbReference>
<feature type="domain" description="Nephrocystin 3-like N-terminal" evidence="2">
    <location>
        <begin position="81"/>
        <end position="241"/>
    </location>
</feature>